<name>A0A1U8Q074_NELNU</name>
<gene>
    <name evidence="3" type="primary">LOC109114303</name>
</gene>
<dbReference type="GO" id="GO:0004523">
    <property type="term" value="F:RNA-DNA hybrid ribonuclease activity"/>
    <property type="evidence" value="ECO:0007669"/>
    <property type="project" value="InterPro"/>
</dbReference>
<dbReference type="PANTHER" id="PTHR47723:SF19">
    <property type="entry name" value="POLYNUCLEOTIDYL TRANSFERASE, RIBONUCLEASE H-LIKE SUPERFAMILY PROTEIN"/>
    <property type="match status" value="1"/>
</dbReference>
<evidence type="ECO:0000313" key="2">
    <source>
        <dbReference type="Proteomes" id="UP000189703"/>
    </source>
</evidence>
<dbReference type="InterPro" id="IPR036397">
    <property type="entry name" value="RNaseH_sf"/>
</dbReference>
<proteinExistence type="predicted"/>
<dbReference type="Proteomes" id="UP000189703">
    <property type="component" value="Unplaced"/>
</dbReference>
<protein>
    <submittedName>
        <fullName evidence="3">Uncharacterized protein LOC109114303</fullName>
    </submittedName>
</protein>
<dbReference type="Gene3D" id="3.30.420.10">
    <property type="entry name" value="Ribonuclease H-like superfamily/Ribonuclease H"/>
    <property type="match status" value="1"/>
</dbReference>
<dbReference type="InterPro" id="IPR002156">
    <property type="entry name" value="RNaseH_domain"/>
</dbReference>
<dbReference type="CDD" id="cd06222">
    <property type="entry name" value="RNase_H_like"/>
    <property type="match status" value="1"/>
</dbReference>
<dbReference type="PROSITE" id="PS50879">
    <property type="entry name" value="RNASE_H_1"/>
    <property type="match status" value="1"/>
</dbReference>
<dbReference type="AlphaFoldDB" id="A0A1U8Q074"/>
<dbReference type="InterPro" id="IPR053151">
    <property type="entry name" value="RNase_H-like"/>
</dbReference>
<dbReference type="InterPro" id="IPR012337">
    <property type="entry name" value="RNaseH-like_sf"/>
</dbReference>
<keyword evidence="2" id="KW-1185">Reference proteome</keyword>
<dbReference type="KEGG" id="nnu:109114303"/>
<dbReference type="PANTHER" id="PTHR47723">
    <property type="entry name" value="OS05G0353850 PROTEIN"/>
    <property type="match status" value="1"/>
</dbReference>
<dbReference type="GeneID" id="109114303"/>
<evidence type="ECO:0000259" key="1">
    <source>
        <dbReference type="PROSITE" id="PS50879"/>
    </source>
</evidence>
<organism evidence="2 3">
    <name type="scientific">Nelumbo nucifera</name>
    <name type="common">Sacred lotus</name>
    <dbReference type="NCBI Taxonomy" id="4432"/>
    <lineage>
        <taxon>Eukaryota</taxon>
        <taxon>Viridiplantae</taxon>
        <taxon>Streptophyta</taxon>
        <taxon>Embryophyta</taxon>
        <taxon>Tracheophyta</taxon>
        <taxon>Spermatophyta</taxon>
        <taxon>Magnoliopsida</taxon>
        <taxon>Proteales</taxon>
        <taxon>Nelumbonaceae</taxon>
        <taxon>Nelumbo</taxon>
    </lineage>
</organism>
<dbReference type="InterPro" id="IPR044730">
    <property type="entry name" value="RNase_H-like_dom_plant"/>
</dbReference>
<accession>A0A1U8Q074</accession>
<reference evidence="3" key="1">
    <citation type="submission" date="2025-08" db="UniProtKB">
        <authorList>
            <consortium name="RefSeq"/>
        </authorList>
    </citation>
    <scope>IDENTIFICATION</scope>
</reference>
<dbReference type="InParanoid" id="A0A1U8Q074"/>
<dbReference type="OrthoDB" id="1906820at2759"/>
<sequence length="203" mass="23134">MVPSTLAACFREKTKVVLVPKLVLLMWNPPANLEDLFTSNIFRCSKRRGKVMDFWTEDFFRSRGTFANMASRRLIVTEFWSPPDVGWKKLNFDRSCLGNPGTSGIGGVMREENGNIIAMFSGPTQHGGVVNSELKATVFGVEKAKELGINRLVIEGDSKVVVNWLKEDVAIWRLRNEFRRFKQASKDMEIHYLSKKKKIGKFT</sequence>
<evidence type="ECO:0000313" key="3">
    <source>
        <dbReference type="RefSeq" id="XP_019052198.1"/>
    </source>
</evidence>
<dbReference type="GO" id="GO:0003676">
    <property type="term" value="F:nucleic acid binding"/>
    <property type="evidence" value="ECO:0007669"/>
    <property type="project" value="InterPro"/>
</dbReference>
<dbReference type="RefSeq" id="XP_019052198.1">
    <property type="nucleotide sequence ID" value="XM_019196653.1"/>
</dbReference>
<dbReference type="SUPFAM" id="SSF53098">
    <property type="entry name" value="Ribonuclease H-like"/>
    <property type="match status" value="1"/>
</dbReference>
<dbReference type="Pfam" id="PF13456">
    <property type="entry name" value="RVT_3"/>
    <property type="match status" value="1"/>
</dbReference>
<feature type="domain" description="RNase H type-1" evidence="1">
    <location>
        <begin position="84"/>
        <end position="203"/>
    </location>
</feature>